<name>A0ABV7H940_9GAMM</name>
<dbReference type="InterPro" id="IPR002560">
    <property type="entry name" value="Transposase_DDE"/>
</dbReference>
<feature type="transmembrane region" description="Helical" evidence="10">
    <location>
        <begin position="140"/>
        <end position="159"/>
    </location>
</feature>
<evidence type="ECO:0000256" key="10">
    <source>
        <dbReference type="SAM" id="Phobius"/>
    </source>
</evidence>
<dbReference type="InterPro" id="IPR015876">
    <property type="entry name" value="Acyl-CoA_DS"/>
</dbReference>
<keyword evidence="3 10" id="KW-0812">Transmembrane</keyword>
<evidence type="ECO:0000313" key="13">
    <source>
        <dbReference type="EMBL" id="MFC3150330.1"/>
    </source>
</evidence>
<dbReference type="EMBL" id="JBHRSZ010000002">
    <property type="protein sequence ID" value="MFC3150330.1"/>
    <property type="molecule type" value="Genomic_DNA"/>
</dbReference>
<dbReference type="EC" id="1.14.19.-" evidence="13"/>
<dbReference type="Proteomes" id="UP001595476">
    <property type="component" value="Unassembled WGS sequence"/>
</dbReference>
<evidence type="ECO:0000256" key="1">
    <source>
        <dbReference type="ARBA" id="ARBA00004141"/>
    </source>
</evidence>
<evidence type="ECO:0000256" key="9">
    <source>
        <dbReference type="ARBA" id="ARBA00023136"/>
    </source>
</evidence>
<sequence length="395" mass="45730">MWEQIWQQGLLGTNFWHFLAALLIMTHLTILSVTIYLHRFSAHRSLELHPAVQHFFRFWVWLTTAQSTKEWTAIHRKHHAKCETEEDPHSPVVKGLRTVLLRGAELYREAATEETLKKYGNGTPDDWLERRIYTPHKMKGIFLLLAIDILAFGPIGITLWAVQMLWMPVFAAGVVNGLGHYWGYRNFECSDAATNISPWGIIIGGEELHNNHHTYPNSAKLSVKPWEFDIGWMWIQILSFFKLAKVRKVAPIAVKDSSKQALDLDAAKAAVHNRFQIMSAYTKTVIKPAIKEERAKASDELQRLFNKAKKVLCRDENLLSDKYIQQRDQLLDSHDMLSEIYKKKQELMEIWAKRSKGGEELLNALKQWCHEAEQSGIDRLKEFAEQLKLYTLKTA</sequence>
<evidence type="ECO:0000313" key="14">
    <source>
        <dbReference type="Proteomes" id="UP001595476"/>
    </source>
</evidence>
<keyword evidence="14" id="KW-1185">Reference proteome</keyword>
<keyword evidence="9 10" id="KW-0472">Membrane</keyword>
<comment type="caution">
    <text evidence="13">The sequence shown here is derived from an EMBL/GenBank/DDBJ whole genome shotgun (WGS) entry which is preliminary data.</text>
</comment>
<comment type="similarity">
    <text evidence="2">Belongs to the fatty acid desaturase type 2 family.</text>
</comment>
<evidence type="ECO:0000256" key="2">
    <source>
        <dbReference type="ARBA" id="ARBA00008749"/>
    </source>
</evidence>
<feature type="transmembrane region" description="Helical" evidence="10">
    <location>
        <begin position="15"/>
        <end position="37"/>
    </location>
</feature>
<dbReference type="PANTHER" id="PTHR11351">
    <property type="entry name" value="ACYL-COA DESATURASE"/>
    <property type="match status" value="1"/>
</dbReference>
<organism evidence="13 14">
    <name type="scientific">Litoribrevibacter euphylliae</name>
    <dbReference type="NCBI Taxonomy" id="1834034"/>
    <lineage>
        <taxon>Bacteria</taxon>
        <taxon>Pseudomonadati</taxon>
        <taxon>Pseudomonadota</taxon>
        <taxon>Gammaproteobacteria</taxon>
        <taxon>Oceanospirillales</taxon>
        <taxon>Oceanospirillaceae</taxon>
        <taxon>Litoribrevibacter</taxon>
    </lineage>
</organism>
<accession>A0ABV7H940</accession>
<feature type="domain" description="Transposase IS204/IS1001/IS1096/IS1165 DDE" evidence="12">
    <location>
        <begin position="270"/>
        <end position="389"/>
    </location>
</feature>
<dbReference type="InterPro" id="IPR005804">
    <property type="entry name" value="FA_desaturase_dom"/>
</dbReference>
<dbReference type="PRINTS" id="PR00075">
    <property type="entry name" value="FACDDSATRASE"/>
</dbReference>
<dbReference type="CDD" id="cd03505">
    <property type="entry name" value="Delta9-FADS-like"/>
    <property type="match status" value="1"/>
</dbReference>
<reference evidence="14" key="1">
    <citation type="journal article" date="2019" name="Int. J. Syst. Evol. Microbiol.">
        <title>The Global Catalogue of Microorganisms (GCM) 10K type strain sequencing project: providing services to taxonomists for standard genome sequencing and annotation.</title>
        <authorList>
            <consortium name="The Broad Institute Genomics Platform"/>
            <consortium name="The Broad Institute Genome Sequencing Center for Infectious Disease"/>
            <person name="Wu L."/>
            <person name="Ma J."/>
        </authorList>
    </citation>
    <scope>NUCLEOTIDE SEQUENCE [LARGE SCALE GENOMIC DNA]</scope>
    <source>
        <strain evidence="14">KCTC 52438</strain>
    </source>
</reference>
<feature type="domain" description="Fatty acid desaturase" evidence="11">
    <location>
        <begin position="16"/>
        <end position="217"/>
    </location>
</feature>
<evidence type="ECO:0000256" key="6">
    <source>
        <dbReference type="ARBA" id="ARBA00023002"/>
    </source>
</evidence>
<evidence type="ECO:0000259" key="11">
    <source>
        <dbReference type="Pfam" id="PF00487"/>
    </source>
</evidence>
<comment type="subcellular location">
    <subcellularLocation>
        <location evidence="1">Membrane</location>
        <topology evidence="1">Multi-pass membrane protein</topology>
    </subcellularLocation>
</comment>
<keyword evidence="5 10" id="KW-1133">Transmembrane helix</keyword>
<keyword evidence="7" id="KW-0408">Iron</keyword>
<dbReference type="RefSeq" id="WP_386716938.1">
    <property type="nucleotide sequence ID" value="NZ_JBHRSZ010000002.1"/>
</dbReference>
<evidence type="ECO:0000256" key="5">
    <source>
        <dbReference type="ARBA" id="ARBA00022989"/>
    </source>
</evidence>
<dbReference type="GO" id="GO:0016491">
    <property type="term" value="F:oxidoreductase activity"/>
    <property type="evidence" value="ECO:0007669"/>
    <property type="project" value="UniProtKB-KW"/>
</dbReference>
<proteinExistence type="inferred from homology"/>
<keyword evidence="4" id="KW-0276">Fatty acid metabolism</keyword>
<evidence type="ECO:0000256" key="8">
    <source>
        <dbReference type="ARBA" id="ARBA00023098"/>
    </source>
</evidence>
<dbReference type="Pfam" id="PF01610">
    <property type="entry name" value="DDE_Tnp_ISL3"/>
    <property type="match status" value="1"/>
</dbReference>
<evidence type="ECO:0000256" key="3">
    <source>
        <dbReference type="ARBA" id="ARBA00022692"/>
    </source>
</evidence>
<protein>
    <submittedName>
        <fullName evidence="13">Fatty acid desaturase</fullName>
        <ecNumber evidence="13">1.14.19.-</ecNumber>
    </submittedName>
</protein>
<evidence type="ECO:0000256" key="4">
    <source>
        <dbReference type="ARBA" id="ARBA00022832"/>
    </source>
</evidence>
<keyword evidence="6 13" id="KW-0560">Oxidoreductase</keyword>
<keyword evidence="8" id="KW-0443">Lipid metabolism</keyword>
<dbReference type="Pfam" id="PF00487">
    <property type="entry name" value="FA_desaturase"/>
    <property type="match status" value="1"/>
</dbReference>
<evidence type="ECO:0000259" key="12">
    <source>
        <dbReference type="Pfam" id="PF01610"/>
    </source>
</evidence>
<evidence type="ECO:0000256" key="7">
    <source>
        <dbReference type="ARBA" id="ARBA00023004"/>
    </source>
</evidence>
<gene>
    <name evidence="13" type="ORF">ACFOEK_04775</name>
</gene>
<dbReference type="PANTHER" id="PTHR11351:SF33">
    <property type="entry name" value="DELTA-9 FATTY ACID DESATURASE, DESA"/>
    <property type="match status" value="1"/>
</dbReference>